<keyword evidence="6 12" id="KW-0418">Kinase</keyword>
<keyword evidence="4" id="KW-0808">Transferase</keyword>
<feature type="transmembrane region" description="Helical" evidence="10">
    <location>
        <begin position="130"/>
        <end position="151"/>
    </location>
</feature>
<dbReference type="GO" id="GO:0000155">
    <property type="term" value="F:phosphorelay sensor kinase activity"/>
    <property type="evidence" value="ECO:0007669"/>
    <property type="project" value="InterPro"/>
</dbReference>
<feature type="transmembrane region" description="Helical" evidence="10">
    <location>
        <begin position="28"/>
        <end position="48"/>
    </location>
</feature>
<name>A0A1I3RKJ2_9ACTN</name>
<keyword evidence="13" id="KW-1185">Reference proteome</keyword>
<feature type="coiled-coil region" evidence="9">
    <location>
        <begin position="197"/>
        <end position="229"/>
    </location>
</feature>
<feature type="transmembrane region" description="Helical" evidence="10">
    <location>
        <begin position="166"/>
        <end position="186"/>
    </location>
</feature>
<evidence type="ECO:0000259" key="11">
    <source>
        <dbReference type="SMART" id="SM00387"/>
    </source>
</evidence>
<evidence type="ECO:0000256" key="9">
    <source>
        <dbReference type="SAM" id="Coils"/>
    </source>
</evidence>
<keyword evidence="7" id="KW-0067">ATP-binding</keyword>
<feature type="transmembrane region" description="Helical" evidence="10">
    <location>
        <begin position="54"/>
        <end position="71"/>
    </location>
</feature>
<dbReference type="PANTHER" id="PTHR24421">
    <property type="entry name" value="NITRATE/NITRITE SENSOR PROTEIN NARX-RELATED"/>
    <property type="match status" value="1"/>
</dbReference>
<evidence type="ECO:0000256" key="6">
    <source>
        <dbReference type="ARBA" id="ARBA00022777"/>
    </source>
</evidence>
<evidence type="ECO:0000313" key="12">
    <source>
        <dbReference type="EMBL" id="SFJ47124.1"/>
    </source>
</evidence>
<keyword evidence="9" id="KW-0175">Coiled coil</keyword>
<dbReference type="PANTHER" id="PTHR24421:SF10">
    <property type="entry name" value="NITRATE_NITRITE SENSOR PROTEIN NARQ"/>
    <property type="match status" value="1"/>
</dbReference>
<dbReference type="Gene3D" id="1.20.5.1930">
    <property type="match status" value="1"/>
</dbReference>
<dbReference type="Gene3D" id="3.30.565.10">
    <property type="entry name" value="Histidine kinase-like ATPase, C-terminal domain"/>
    <property type="match status" value="1"/>
</dbReference>
<dbReference type="SMART" id="SM00387">
    <property type="entry name" value="HATPase_c"/>
    <property type="match status" value="1"/>
</dbReference>
<comment type="catalytic activity">
    <reaction evidence="1">
        <text>ATP + protein L-histidine = ADP + protein N-phospho-L-histidine.</text>
        <dbReference type="EC" id="2.7.13.3"/>
    </reaction>
</comment>
<dbReference type="InterPro" id="IPR050482">
    <property type="entry name" value="Sensor_HK_TwoCompSys"/>
</dbReference>
<dbReference type="EC" id="2.7.13.3" evidence="2"/>
<keyword evidence="3" id="KW-0597">Phosphoprotein</keyword>
<keyword evidence="8" id="KW-0902">Two-component regulatory system</keyword>
<evidence type="ECO:0000256" key="10">
    <source>
        <dbReference type="SAM" id="Phobius"/>
    </source>
</evidence>
<organism evidence="12 13">
    <name type="scientific">Streptosporangium canum</name>
    <dbReference type="NCBI Taxonomy" id="324952"/>
    <lineage>
        <taxon>Bacteria</taxon>
        <taxon>Bacillati</taxon>
        <taxon>Actinomycetota</taxon>
        <taxon>Actinomycetes</taxon>
        <taxon>Streptosporangiales</taxon>
        <taxon>Streptosporangiaceae</taxon>
        <taxon>Streptosporangium</taxon>
    </lineage>
</organism>
<dbReference type="EMBL" id="FOQY01000009">
    <property type="protein sequence ID" value="SFJ47124.1"/>
    <property type="molecule type" value="Genomic_DNA"/>
</dbReference>
<dbReference type="InterPro" id="IPR036890">
    <property type="entry name" value="HATPase_C_sf"/>
</dbReference>
<keyword evidence="10" id="KW-0472">Membrane</keyword>
<evidence type="ECO:0000256" key="2">
    <source>
        <dbReference type="ARBA" id="ARBA00012438"/>
    </source>
</evidence>
<evidence type="ECO:0000256" key="3">
    <source>
        <dbReference type="ARBA" id="ARBA00022553"/>
    </source>
</evidence>
<feature type="domain" description="Histidine kinase/HSP90-like ATPase" evidence="11">
    <location>
        <begin position="325"/>
        <end position="416"/>
    </location>
</feature>
<protein>
    <recommendedName>
        <fullName evidence="2">histidine kinase</fullName>
        <ecNumber evidence="2">2.7.13.3</ecNumber>
    </recommendedName>
</protein>
<sequence>MVGVRESPSSSDAAVDSFLDRHQVSTDALLAVLLFLPLGLVSLSLLRASDSPPPLRLLAGLGLLVLHGCVVPRRLRPLVAYGLAAAAMLLLVALPPLHDPGGAYYSAVLLPSTLVFGLLLYTVSGRLDLLPSLACLAVALTGVALILARLWNPASWGGSSGSYELVAWRIGLSVGLVAAAACLWSLGRLSRIRVLFLSELRAKAERAEADRARERQEAARAERDRISREMHDVVSHSLAVMVSQAEGGRLSDPGSPGAGVFATIAGVGREALRDMRGLLGVLRADGGTTPQPGLGDLSDLLDQVRGTGVRLAVQEVGDARPLRPAVDLTAYRVIQEGLTNVIKHAGATAAAGMTLAWRADRLHITITNDGAGPPAGEAGVGLTGMRERLSMVGGTLEAGRRSGAGFELSATLPYESRSLPSSGS</sequence>
<evidence type="ECO:0000256" key="5">
    <source>
        <dbReference type="ARBA" id="ARBA00022741"/>
    </source>
</evidence>
<dbReference type="GO" id="GO:0016020">
    <property type="term" value="C:membrane"/>
    <property type="evidence" value="ECO:0007669"/>
    <property type="project" value="InterPro"/>
</dbReference>
<evidence type="ECO:0000256" key="4">
    <source>
        <dbReference type="ARBA" id="ARBA00022679"/>
    </source>
</evidence>
<keyword evidence="5" id="KW-0547">Nucleotide-binding</keyword>
<evidence type="ECO:0000256" key="1">
    <source>
        <dbReference type="ARBA" id="ARBA00000085"/>
    </source>
</evidence>
<keyword evidence="10" id="KW-1133">Transmembrane helix</keyword>
<dbReference type="Proteomes" id="UP000199111">
    <property type="component" value="Unassembled WGS sequence"/>
</dbReference>
<dbReference type="GO" id="GO:0046983">
    <property type="term" value="F:protein dimerization activity"/>
    <property type="evidence" value="ECO:0007669"/>
    <property type="project" value="InterPro"/>
</dbReference>
<dbReference type="Pfam" id="PF02518">
    <property type="entry name" value="HATPase_c"/>
    <property type="match status" value="1"/>
</dbReference>
<dbReference type="SUPFAM" id="SSF55874">
    <property type="entry name" value="ATPase domain of HSP90 chaperone/DNA topoisomerase II/histidine kinase"/>
    <property type="match status" value="1"/>
</dbReference>
<dbReference type="InterPro" id="IPR011712">
    <property type="entry name" value="Sig_transdc_His_kin_sub3_dim/P"/>
</dbReference>
<dbReference type="CDD" id="cd16917">
    <property type="entry name" value="HATPase_UhpB-NarQ-NarX-like"/>
    <property type="match status" value="1"/>
</dbReference>
<dbReference type="InterPro" id="IPR003594">
    <property type="entry name" value="HATPase_dom"/>
</dbReference>
<dbReference type="Pfam" id="PF07730">
    <property type="entry name" value="HisKA_3"/>
    <property type="match status" value="1"/>
</dbReference>
<reference evidence="13" key="1">
    <citation type="submission" date="2016-10" db="EMBL/GenBank/DDBJ databases">
        <authorList>
            <person name="Varghese N."/>
            <person name="Submissions S."/>
        </authorList>
    </citation>
    <scope>NUCLEOTIDE SEQUENCE [LARGE SCALE GENOMIC DNA]</scope>
    <source>
        <strain evidence="13">CGMCC 4.2126</strain>
    </source>
</reference>
<evidence type="ECO:0000256" key="7">
    <source>
        <dbReference type="ARBA" id="ARBA00022840"/>
    </source>
</evidence>
<dbReference type="GO" id="GO:0005524">
    <property type="term" value="F:ATP binding"/>
    <property type="evidence" value="ECO:0007669"/>
    <property type="project" value="UniProtKB-KW"/>
</dbReference>
<proteinExistence type="predicted"/>
<evidence type="ECO:0000313" key="13">
    <source>
        <dbReference type="Proteomes" id="UP000199111"/>
    </source>
</evidence>
<gene>
    <name evidence="12" type="ORF">SAMN05216275_10986</name>
</gene>
<feature type="transmembrane region" description="Helical" evidence="10">
    <location>
        <begin position="103"/>
        <end position="123"/>
    </location>
</feature>
<dbReference type="AlphaFoldDB" id="A0A1I3RKJ2"/>
<keyword evidence="10" id="KW-0812">Transmembrane</keyword>
<evidence type="ECO:0000256" key="8">
    <source>
        <dbReference type="ARBA" id="ARBA00023012"/>
    </source>
</evidence>
<feature type="transmembrane region" description="Helical" evidence="10">
    <location>
        <begin position="78"/>
        <end position="97"/>
    </location>
</feature>
<accession>A0A1I3RKJ2</accession>